<proteinExistence type="predicted"/>
<gene>
    <name evidence="1" type="ORF">H8R02_18420</name>
</gene>
<protein>
    <submittedName>
        <fullName evidence="1">Uncharacterized protein</fullName>
    </submittedName>
</protein>
<dbReference type="EMBL" id="JACORU010000007">
    <property type="protein sequence ID" value="MBC5766451.1"/>
    <property type="molecule type" value="Genomic_DNA"/>
</dbReference>
<evidence type="ECO:0000313" key="1">
    <source>
        <dbReference type="EMBL" id="MBC5766451.1"/>
    </source>
</evidence>
<reference evidence="1" key="1">
    <citation type="submission" date="2020-08" db="EMBL/GenBank/DDBJ databases">
        <title>Ramlibacter sp. GTP1 16S ribosomal RNA gene genome sequencing and assembly.</title>
        <authorList>
            <person name="Kang M."/>
        </authorList>
    </citation>
    <scope>NUCLEOTIDE SEQUENCE</scope>
    <source>
        <strain evidence="1">GTP1</strain>
    </source>
</reference>
<dbReference type="RefSeq" id="WP_187082948.1">
    <property type="nucleotide sequence ID" value="NZ_JACORU010000007.1"/>
</dbReference>
<dbReference type="Proteomes" id="UP000596827">
    <property type="component" value="Unassembled WGS sequence"/>
</dbReference>
<evidence type="ECO:0000313" key="2">
    <source>
        <dbReference type="Proteomes" id="UP000596827"/>
    </source>
</evidence>
<comment type="caution">
    <text evidence="1">The sequence shown here is derived from an EMBL/GenBank/DDBJ whole genome shotgun (WGS) entry which is preliminary data.</text>
</comment>
<sequence>MPDKTDQQRYDQTIAYIRGLNDALATHVDTTVRGVKSQIGADLSLTGYKRYAVFGNTNTGHAVRALMLCQRAYFGDHWARMKGAPGVSVPVNWMGNPVQSRITTKNAYLHKSTAVVNEAVLSYTVPATPATATLADTAERVGKGGPTVPPMELMARSNPVPPMGICYDGVYWWLYKAGFVSLRWLLRHGMRIDALNANAICGDGVELQLNDDGSCPNVPRGMIVNFRGSEPGSENTCHWTVSLGNGWLIGVNNTGGGVVDGQQFNVNFRTGGGLFGTFPLRDMWHLYTGEITRSHTTHRTGVRVAMIDPSTIPNRDSGGTL</sequence>
<dbReference type="AlphaFoldDB" id="A0A923MBG6"/>
<keyword evidence="2" id="KW-1185">Reference proteome</keyword>
<name>A0A923MBG6_9BURK</name>
<organism evidence="1 2">
    <name type="scientific">Ramlibacter albus</name>
    <dbReference type="NCBI Taxonomy" id="2079448"/>
    <lineage>
        <taxon>Bacteria</taxon>
        <taxon>Pseudomonadati</taxon>
        <taxon>Pseudomonadota</taxon>
        <taxon>Betaproteobacteria</taxon>
        <taxon>Burkholderiales</taxon>
        <taxon>Comamonadaceae</taxon>
        <taxon>Ramlibacter</taxon>
    </lineage>
</organism>
<accession>A0A923MBG6</accession>